<keyword evidence="8" id="KW-1185">Reference proteome</keyword>
<accession>A0ABT3ZJE1</accession>
<keyword evidence="3" id="KW-0963">Cytoplasm</keyword>
<evidence type="ECO:0000256" key="2">
    <source>
        <dbReference type="ARBA" id="ARBA00010610"/>
    </source>
</evidence>
<dbReference type="RefSeq" id="WP_267845990.1">
    <property type="nucleotide sequence ID" value="NZ_JAPMXC010000001.1"/>
</dbReference>
<comment type="subcellular location">
    <subcellularLocation>
        <location evidence="1">Cytoplasm</location>
        <location evidence="1">Nucleoid</location>
    </subcellularLocation>
</comment>
<dbReference type="SMART" id="SM00528">
    <property type="entry name" value="HNS"/>
    <property type="match status" value="1"/>
</dbReference>
<dbReference type="InterPro" id="IPR027444">
    <property type="entry name" value="H-NS_C_dom"/>
</dbReference>
<evidence type="ECO:0000313" key="8">
    <source>
        <dbReference type="Proteomes" id="UP001082899"/>
    </source>
</evidence>
<dbReference type="Gene3D" id="4.10.430.30">
    <property type="match status" value="1"/>
</dbReference>
<evidence type="ECO:0000256" key="5">
    <source>
        <dbReference type="SAM" id="MobiDB-lite"/>
    </source>
</evidence>
<feature type="domain" description="DNA-binding protein H-NS-like C-terminal" evidence="6">
    <location>
        <begin position="58"/>
        <end position="97"/>
    </location>
</feature>
<evidence type="ECO:0000256" key="1">
    <source>
        <dbReference type="ARBA" id="ARBA00004453"/>
    </source>
</evidence>
<dbReference type="EMBL" id="JAPMXC010000001">
    <property type="protein sequence ID" value="MCY0386527.1"/>
    <property type="molecule type" value="Genomic_DNA"/>
</dbReference>
<feature type="region of interest" description="Disordered" evidence="5">
    <location>
        <begin position="56"/>
        <end position="83"/>
    </location>
</feature>
<name>A0ABT3ZJE1_9BURK</name>
<dbReference type="PANTHER" id="PTHR38097">
    <property type="match status" value="1"/>
</dbReference>
<evidence type="ECO:0000313" key="7">
    <source>
        <dbReference type="EMBL" id="MCY0386527.1"/>
    </source>
</evidence>
<sequence>MNELQKLLKQKAALDDKIAATRQAEKAEVVADIRTKIAMFAFTERELGLHMKAPRVGAPQRKPSAAMYQHPETGVTWSGRGRTPGWIIGQERSRFLIQA</sequence>
<reference evidence="7" key="1">
    <citation type="submission" date="2022-11" db="EMBL/GenBank/DDBJ databases">
        <title>Robbsia betulipollinis sp. nov., isolated from pollen of birch (Betula pendula).</title>
        <authorList>
            <person name="Shi H."/>
            <person name="Ambika Manirajan B."/>
            <person name="Ratering S."/>
            <person name="Geissler-Plaum R."/>
            <person name="Schnell S."/>
        </authorList>
    </citation>
    <scope>NUCLEOTIDE SEQUENCE</scope>
    <source>
        <strain evidence="7">Bb-Pol-6</strain>
    </source>
</reference>
<proteinExistence type="inferred from homology"/>
<dbReference type="PANTHER" id="PTHR38097:SF2">
    <property type="entry name" value="DNA-BINDING PROTEIN STPA"/>
    <property type="match status" value="1"/>
</dbReference>
<protein>
    <submittedName>
        <fullName evidence="7">H-NS histone family protein</fullName>
    </submittedName>
</protein>
<dbReference type="Pfam" id="PF00816">
    <property type="entry name" value="Histone_HNS"/>
    <property type="match status" value="1"/>
</dbReference>
<dbReference type="Proteomes" id="UP001082899">
    <property type="component" value="Unassembled WGS sequence"/>
</dbReference>
<evidence type="ECO:0000256" key="4">
    <source>
        <dbReference type="ARBA" id="ARBA00023125"/>
    </source>
</evidence>
<gene>
    <name evidence="7" type="ORF">OVY01_04600</name>
</gene>
<comment type="caution">
    <text evidence="7">The sequence shown here is derived from an EMBL/GenBank/DDBJ whole genome shotgun (WGS) entry which is preliminary data.</text>
</comment>
<comment type="similarity">
    <text evidence="2">Belongs to the histone-like protein H-NS family.</text>
</comment>
<evidence type="ECO:0000259" key="6">
    <source>
        <dbReference type="SMART" id="SM00528"/>
    </source>
</evidence>
<dbReference type="SUPFAM" id="SSF81273">
    <property type="entry name" value="H-NS histone-like proteins"/>
    <property type="match status" value="1"/>
</dbReference>
<keyword evidence="4" id="KW-0238">DNA-binding</keyword>
<evidence type="ECO:0000256" key="3">
    <source>
        <dbReference type="ARBA" id="ARBA00022490"/>
    </source>
</evidence>
<organism evidence="7 8">
    <name type="scientific">Robbsia betulipollinis</name>
    <dbReference type="NCBI Taxonomy" id="2981849"/>
    <lineage>
        <taxon>Bacteria</taxon>
        <taxon>Pseudomonadati</taxon>
        <taxon>Pseudomonadota</taxon>
        <taxon>Betaproteobacteria</taxon>
        <taxon>Burkholderiales</taxon>
        <taxon>Burkholderiaceae</taxon>
        <taxon>Robbsia</taxon>
    </lineage>
</organism>